<dbReference type="PANTHER" id="PTHR13887:SF54">
    <property type="entry name" value="DSBA FAMILY PROTEIN"/>
    <property type="match status" value="1"/>
</dbReference>
<dbReference type="Gene3D" id="1.10.472.60">
    <property type="entry name" value="putative protein disulfide isomerase domain"/>
    <property type="match status" value="1"/>
</dbReference>
<dbReference type="AlphaFoldDB" id="A0A1T2L4Y7"/>
<dbReference type="SUPFAM" id="SSF52833">
    <property type="entry name" value="Thioredoxin-like"/>
    <property type="match status" value="1"/>
</dbReference>
<protein>
    <submittedName>
        <fullName evidence="1">DsbA family protein</fullName>
    </submittedName>
</protein>
<accession>A0A1T2L4Y7</accession>
<evidence type="ECO:0000313" key="1">
    <source>
        <dbReference type="EMBL" id="OOZ40175.1"/>
    </source>
</evidence>
<name>A0A1T2L4Y7_9GAMM</name>
<reference evidence="1 2" key="1">
    <citation type="submission" date="2016-11" db="EMBL/GenBank/DDBJ databases">
        <title>Mixed transmission modes and dynamic genome evolution in an obligate animal-bacterial symbiosis.</title>
        <authorList>
            <person name="Russell S.L."/>
            <person name="Corbett-Detig R.B."/>
            <person name="Cavanaugh C.M."/>
        </authorList>
    </citation>
    <scope>NUCLEOTIDE SEQUENCE [LARGE SCALE GENOMIC DNA]</scope>
    <source>
        <strain evidence="1">Sveles-Q1</strain>
    </source>
</reference>
<comment type="caution">
    <text evidence="1">The sequence shown here is derived from an EMBL/GenBank/DDBJ whole genome shotgun (WGS) entry which is preliminary data.</text>
</comment>
<dbReference type="Gene3D" id="3.40.30.10">
    <property type="entry name" value="Glutaredoxin"/>
    <property type="match status" value="1"/>
</dbReference>
<dbReference type="EMBL" id="MPRL01000031">
    <property type="protein sequence ID" value="OOZ40175.1"/>
    <property type="molecule type" value="Genomic_DNA"/>
</dbReference>
<dbReference type="Proteomes" id="UP000191110">
    <property type="component" value="Unassembled WGS sequence"/>
</dbReference>
<proteinExistence type="predicted"/>
<dbReference type="PANTHER" id="PTHR13887">
    <property type="entry name" value="GLUTATHIONE S-TRANSFERASE KAPPA"/>
    <property type="match status" value="1"/>
</dbReference>
<gene>
    <name evidence="1" type="ORF">BOW53_08720</name>
</gene>
<sequence length="207" mass="23683">MSNTLYYFHDPMCSWCYAFQPTLKQISEQLPEGVGIIKLLGGLAVDSDEPMPGDMQQNIQDGWQRIVQRVPGTQFNFDFWNHCKPRRSTYPACRAVIAARLQGSGNDELMTQAIQRAYYQQARNPSDNSTLIELAVEIGLNEKQFHDALLSDEVDELLKNEIETTEEMHIDSFPSMVLKVDESFWPVAVEYTDPQKVLESITFLLEN</sequence>
<dbReference type="CDD" id="cd03025">
    <property type="entry name" value="DsbA_FrnE_like"/>
    <property type="match status" value="1"/>
</dbReference>
<organism evidence="1 2">
    <name type="scientific">Solemya pervernicosa gill symbiont</name>
    <dbReference type="NCBI Taxonomy" id="642797"/>
    <lineage>
        <taxon>Bacteria</taxon>
        <taxon>Pseudomonadati</taxon>
        <taxon>Pseudomonadota</taxon>
        <taxon>Gammaproteobacteria</taxon>
        <taxon>sulfur-oxidizing symbionts</taxon>
    </lineage>
</organism>
<dbReference type="OrthoDB" id="9813770at2"/>
<dbReference type="InterPro" id="IPR036249">
    <property type="entry name" value="Thioredoxin-like_sf"/>
</dbReference>
<evidence type="ECO:0000313" key="2">
    <source>
        <dbReference type="Proteomes" id="UP000191110"/>
    </source>
</evidence>
<dbReference type="Pfam" id="PF13743">
    <property type="entry name" value="Thioredoxin_5"/>
    <property type="match status" value="1"/>
</dbReference>
<dbReference type="RefSeq" id="WP_078483696.1">
    <property type="nucleotide sequence ID" value="NZ_MPRL01000031.1"/>
</dbReference>
<keyword evidence="2" id="KW-1185">Reference proteome</keyword>